<sequence length="110" mass="12358">MTSSEVKEALSAFFDLAVDQFKYLKAFQNYHLHMVDNLELNGDSLIGLCGGGSLYIVEPLYSNEFEDRPNNDHKANLIHSPILFVENNSVTFDPAPVYGQSELVKYSVPE</sequence>
<reference evidence="1" key="1">
    <citation type="submission" date="2017-05" db="UniProtKB">
        <authorList>
            <consortium name="EnsemblMetazoa"/>
        </authorList>
    </citation>
    <scope>IDENTIFICATION</scope>
</reference>
<organism evidence="1">
    <name type="scientific">Amphimedon queenslandica</name>
    <name type="common">Sponge</name>
    <dbReference type="NCBI Taxonomy" id="400682"/>
    <lineage>
        <taxon>Eukaryota</taxon>
        <taxon>Metazoa</taxon>
        <taxon>Porifera</taxon>
        <taxon>Demospongiae</taxon>
        <taxon>Heteroscleromorpha</taxon>
        <taxon>Haplosclerida</taxon>
        <taxon>Niphatidae</taxon>
        <taxon>Amphimedon</taxon>
    </lineage>
</organism>
<protein>
    <submittedName>
        <fullName evidence="1">Uncharacterized protein</fullName>
    </submittedName>
</protein>
<name>A0A1X7U150_AMPQE</name>
<proteinExistence type="predicted"/>
<dbReference type="InParanoid" id="A0A1X7U150"/>
<dbReference type="EnsemblMetazoa" id="Aqu2.1.21463_001">
    <property type="protein sequence ID" value="Aqu2.1.21463_001"/>
    <property type="gene ID" value="Aqu2.1.21463"/>
</dbReference>
<dbReference type="AlphaFoldDB" id="A0A1X7U150"/>
<accession>A0A1X7U150</accession>
<evidence type="ECO:0000313" key="1">
    <source>
        <dbReference type="EnsemblMetazoa" id="Aqu2.1.21463_001"/>
    </source>
</evidence>